<keyword evidence="1" id="KW-0812">Transmembrane</keyword>
<dbReference type="KEGG" id="vih:AB0763_15895"/>
<feature type="transmembrane region" description="Helical" evidence="1">
    <location>
        <begin position="141"/>
        <end position="166"/>
    </location>
</feature>
<accession>A0AB39HJC9</accession>
<evidence type="ECO:0000313" key="2">
    <source>
        <dbReference type="EMBL" id="XDK26523.1"/>
    </source>
</evidence>
<keyword evidence="2" id="KW-0614">Plasmid</keyword>
<feature type="transmembrane region" description="Helical" evidence="1">
    <location>
        <begin position="66"/>
        <end position="86"/>
    </location>
</feature>
<protein>
    <submittedName>
        <fullName evidence="2">HupE/UreJ family protein</fullName>
    </submittedName>
</protein>
<proteinExistence type="predicted"/>
<sequence length="176" mass="18390">MKGLIKGIGLGLFCVSSHGYAHTGAHMQASFSGGFFHTLTGWDHVVAFALIGLFVSVFTLRKASQLLSLIAMAMTAGYLVGLEWSAPTSVEIVVISSLFGFPIALWMLKQGGLKSVVAMGGIVAFSLVHGLVQGGEAQGSAFLFGIGIVLASAMIMVLSCVIGRVVMRLRLTQASV</sequence>
<reference evidence="2" key="1">
    <citation type="submission" date="2024-07" db="EMBL/GenBank/DDBJ databases">
        <title>Genome Analysis of a Potential Novel Vibrio Species Secreting pH- and Thermo-stable Alginate Lyase and its Application in Producing Alginate Oligosaccharides.</title>
        <authorList>
            <person name="Huang H."/>
            <person name="Bao K."/>
        </authorList>
    </citation>
    <scope>NUCLEOTIDE SEQUENCE</scope>
    <source>
        <strain evidence="2">HB236076</strain>
        <plasmid evidence="2">p-HB236076</plasmid>
    </source>
</reference>
<keyword evidence="1" id="KW-1133">Transmembrane helix</keyword>
<dbReference type="AlphaFoldDB" id="A0AB39HJC9"/>
<name>A0AB39HJC9_9VIBR</name>
<dbReference type="Pfam" id="PF04955">
    <property type="entry name" value="HupE_UreJ"/>
    <property type="match status" value="1"/>
</dbReference>
<gene>
    <name evidence="2" type="ORF">AB0763_15895</name>
</gene>
<evidence type="ECO:0000256" key="1">
    <source>
        <dbReference type="SAM" id="Phobius"/>
    </source>
</evidence>
<feature type="transmembrane region" description="Helical" evidence="1">
    <location>
        <begin position="92"/>
        <end position="108"/>
    </location>
</feature>
<feature type="transmembrane region" description="Helical" evidence="1">
    <location>
        <begin position="35"/>
        <end position="59"/>
    </location>
</feature>
<dbReference type="InterPro" id="IPR007038">
    <property type="entry name" value="HupE_UreJ"/>
</dbReference>
<geneLocation type="plasmid" evidence="2">
    <name>p-HB236076</name>
</geneLocation>
<dbReference type="EMBL" id="CP162602">
    <property type="protein sequence ID" value="XDK26523.1"/>
    <property type="molecule type" value="Genomic_DNA"/>
</dbReference>
<keyword evidence="1" id="KW-0472">Membrane</keyword>
<organism evidence="2">
    <name type="scientific">Vibrio sp. HB236076</name>
    <dbReference type="NCBI Taxonomy" id="3232307"/>
    <lineage>
        <taxon>Bacteria</taxon>
        <taxon>Pseudomonadati</taxon>
        <taxon>Pseudomonadota</taxon>
        <taxon>Gammaproteobacteria</taxon>
        <taxon>Vibrionales</taxon>
        <taxon>Vibrionaceae</taxon>
        <taxon>Vibrio</taxon>
    </lineage>
</organism>
<dbReference type="RefSeq" id="WP_306099428.1">
    <property type="nucleotide sequence ID" value="NZ_CP162602.1"/>
</dbReference>
<feature type="transmembrane region" description="Helical" evidence="1">
    <location>
        <begin position="115"/>
        <end position="135"/>
    </location>
</feature>